<comment type="caution">
    <text evidence="1">The sequence shown here is derived from an EMBL/GenBank/DDBJ whole genome shotgun (WGS) entry which is preliminary data.</text>
</comment>
<gene>
    <name evidence="1" type="ORF">AACH06_25575</name>
</gene>
<sequence>MASTLLLDDGEFLIRLATHPATSTDVAPVILERRCLVHAAERIGSAEMQPDGSWMAAVAADKRPPQLPFDVVAQGVARLDAIVGLWTARHRAYIGYHALGR</sequence>
<organism evidence="1 2">
    <name type="scientific">Ideonella lacteola</name>
    <dbReference type="NCBI Taxonomy" id="2984193"/>
    <lineage>
        <taxon>Bacteria</taxon>
        <taxon>Pseudomonadati</taxon>
        <taxon>Pseudomonadota</taxon>
        <taxon>Betaproteobacteria</taxon>
        <taxon>Burkholderiales</taxon>
        <taxon>Sphaerotilaceae</taxon>
        <taxon>Ideonella</taxon>
    </lineage>
</organism>
<keyword evidence="2" id="KW-1185">Reference proteome</keyword>
<accession>A0ABU9BW60</accession>
<name>A0ABU9BW60_9BURK</name>
<reference evidence="1 2" key="1">
    <citation type="submission" date="2024-04" db="EMBL/GenBank/DDBJ databases">
        <title>Novel species of the genus Ideonella isolated from streams.</title>
        <authorList>
            <person name="Lu H."/>
        </authorList>
    </citation>
    <scope>NUCLEOTIDE SEQUENCE [LARGE SCALE GENOMIC DNA]</scope>
    <source>
        <strain evidence="1 2">DXS29W</strain>
    </source>
</reference>
<proteinExistence type="predicted"/>
<protein>
    <submittedName>
        <fullName evidence="1">Uncharacterized protein</fullName>
    </submittedName>
</protein>
<evidence type="ECO:0000313" key="1">
    <source>
        <dbReference type="EMBL" id="MEK8034211.1"/>
    </source>
</evidence>
<dbReference type="EMBL" id="JBBUTG010000026">
    <property type="protein sequence ID" value="MEK8034211.1"/>
    <property type="molecule type" value="Genomic_DNA"/>
</dbReference>
<dbReference type="Proteomes" id="UP001371218">
    <property type="component" value="Unassembled WGS sequence"/>
</dbReference>
<dbReference type="RefSeq" id="WP_341428639.1">
    <property type="nucleotide sequence ID" value="NZ_JBBUTG010000026.1"/>
</dbReference>
<evidence type="ECO:0000313" key="2">
    <source>
        <dbReference type="Proteomes" id="UP001371218"/>
    </source>
</evidence>